<organism evidence="5 6">
    <name type="scientific">Microbacterium maritypicum</name>
    <name type="common">Microbacterium liquefaciens</name>
    <dbReference type="NCBI Taxonomy" id="33918"/>
    <lineage>
        <taxon>Bacteria</taxon>
        <taxon>Bacillati</taxon>
        <taxon>Actinomycetota</taxon>
        <taxon>Actinomycetes</taxon>
        <taxon>Micrococcales</taxon>
        <taxon>Microbacteriaceae</taxon>
        <taxon>Microbacterium</taxon>
    </lineage>
</organism>
<sequence>MLDPAAWRDVPQEVSTGSLPGWDRVEEIVRDAHSRYRGERGGTVADYIPVLAEVDPELFGLAVIEVGGGLHDAGDALHPFSIQSISKMFV</sequence>
<comment type="caution">
    <text evidence="5">The sequence shown here is derived from an EMBL/GenBank/DDBJ whole genome shotgun (WGS) entry which is preliminary data.</text>
</comment>
<dbReference type="GO" id="GO:0006543">
    <property type="term" value="P:L-glutamine catabolic process"/>
    <property type="evidence" value="ECO:0007669"/>
    <property type="project" value="TreeGrafter"/>
</dbReference>
<evidence type="ECO:0000256" key="3">
    <source>
        <dbReference type="ARBA" id="ARBA00022801"/>
    </source>
</evidence>
<dbReference type="GO" id="GO:0004359">
    <property type="term" value="F:glutaminase activity"/>
    <property type="evidence" value="ECO:0007669"/>
    <property type="project" value="UniProtKB-EC"/>
</dbReference>
<dbReference type="InterPro" id="IPR015868">
    <property type="entry name" value="Glutaminase"/>
</dbReference>
<keyword evidence="3" id="KW-0378">Hydrolase</keyword>
<accession>A0A4Y4B833</accession>
<protein>
    <recommendedName>
        <fullName evidence="2">glutaminase</fullName>
        <ecNumber evidence="2">3.5.1.2</ecNumber>
    </recommendedName>
</protein>
<reference evidence="5 6" key="1">
    <citation type="submission" date="2019-06" db="EMBL/GenBank/DDBJ databases">
        <title>Whole genome shotgun sequence of Microbacterium liquefaciens NBRC 15037.</title>
        <authorList>
            <person name="Hosoyama A."/>
            <person name="Uohara A."/>
            <person name="Ohji S."/>
            <person name="Ichikawa N."/>
        </authorList>
    </citation>
    <scope>NUCLEOTIDE SEQUENCE [LARGE SCALE GENOMIC DNA]</scope>
    <source>
        <strain evidence="5 6">NBRC 15037</strain>
    </source>
</reference>
<evidence type="ECO:0000313" key="5">
    <source>
        <dbReference type="EMBL" id="GEC75622.1"/>
    </source>
</evidence>
<name>A0A4Y4B833_MICMQ</name>
<dbReference type="GO" id="GO:0006537">
    <property type="term" value="P:glutamate biosynthetic process"/>
    <property type="evidence" value="ECO:0007669"/>
    <property type="project" value="TreeGrafter"/>
</dbReference>
<dbReference type="PANTHER" id="PTHR12544:SF48">
    <property type="entry name" value="GLUTAMINASE 1"/>
    <property type="match status" value="1"/>
</dbReference>
<dbReference type="Pfam" id="PF04960">
    <property type="entry name" value="Glutaminase"/>
    <property type="match status" value="1"/>
</dbReference>
<dbReference type="AlphaFoldDB" id="A0A4Y4B833"/>
<dbReference type="EMBL" id="BJNQ01000010">
    <property type="protein sequence ID" value="GEC75622.1"/>
    <property type="molecule type" value="Genomic_DNA"/>
</dbReference>
<evidence type="ECO:0000256" key="2">
    <source>
        <dbReference type="ARBA" id="ARBA00012918"/>
    </source>
</evidence>
<comment type="similarity">
    <text evidence="1">Belongs to the glutaminase family.</text>
</comment>
<dbReference type="InterPro" id="IPR012338">
    <property type="entry name" value="Beta-lactam/transpept-like"/>
</dbReference>
<dbReference type="Proteomes" id="UP000317410">
    <property type="component" value="Unassembled WGS sequence"/>
</dbReference>
<dbReference type="PANTHER" id="PTHR12544">
    <property type="entry name" value="GLUTAMINASE"/>
    <property type="match status" value="1"/>
</dbReference>
<comment type="catalytic activity">
    <reaction evidence="4">
        <text>L-glutamine + H2O = L-glutamate + NH4(+)</text>
        <dbReference type="Rhea" id="RHEA:15889"/>
        <dbReference type="ChEBI" id="CHEBI:15377"/>
        <dbReference type="ChEBI" id="CHEBI:28938"/>
        <dbReference type="ChEBI" id="CHEBI:29985"/>
        <dbReference type="ChEBI" id="CHEBI:58359"/>
        <dbReference type="EC" id="3.5.1.2"/>
    </reaction>
</comment>
<evidence type="ECO:0000313" key="6">
    <source>
        <dbReference type="Proteomes" id="UP000317410"/>
    </source>
</evidence>
<dbReference type="EC" id="3.5.1.2" evidence="2"/>
<proteinExistence type="inferred from homology"/>
<evidence type="ECO:0000256" key="4">
    <source>
        <dbReference type="ARBA" id="ARBA00049534"/>
    </source>
</evidence>
<dbReference type="Gene3D" id="3.40.710.10">
    <property type="entry name" value="DD-peptidase/beta-lactamase superfamily"/>
    <property type="match status" value="1"/>
</dbReference>
<evidence type="ECO:0000256" key="1">
    <source>
        <dbReference type="ARBA" id="ARBA00011076"/>
    </source>
</evidence>
<dbReference type="SUPFAM" id="SSF56601">
    <property type="entry name" value="beta-lactamase/transpeptidase-like"/>
    <property type="match status" value="1"/>
</dbReference>
<gene>
    <name evidence="5" type="ORF">MLI01_17670</name>
</gene>